<comment type="caution">
    <text evidence="1">The sequence shown here is derived from an EMBL/GenBank/DDBJ whole genome shotgun (WGS) entry which is preliminary data.</text>
</comment>
<evidence type="ECO:0000313" key="1">
    <source>
        <dbReference type="EMBL" id="KAL3663689.1"/>
    </source>
</evidence>
<name>A0ABD3FBM1_9STRA</name>
<dbReference type="AlphaFoldDB" id="A0ABD3FBM1"/>
<evidence type="ECO:0000313" key="2">
    <source>
        <dbReference type="Proteomes" id="UP001632037"/>
    </source>
</evidence>
<reference evidence="1 2" key="1">
    <citation type="submission" date="2024-09" db="EMBL/GenBank/DDBJ databases">
        <title>Genome sequencing and assembly of Phytophthora oleae, isolate VK10A, causative agent of rot of olive drupes.</title>
        <authorList>
            <person name="Conti Taguali S."/>
            <person name="Riolo M."/>
            <person name="La Spada F."/>
            <person name="Cacciola S.O."/>
            <person name="Dionisio G."/>
        </authorList>
    </citation>
    <scope>NUCLEOTIDE SEQUENCE [LARGE SCALE GENOMIC DNA]</scope>
    <source>
        <strain evidence="1 2">VK10A</strain>
    </source>
</reference>
<accession>A0ABD3FBM1</accession>
<sequence>MSSNASFSIARVQLPNIELSRLEQRALKRMITRMLQHTVRELDRHTYANGGEVDTSQWKAAGSKDDLRVYREREAGATSTALAFALDKTDMLPRGSTVAPLTPPGMMMTGFTRGKVENAMDAVTSKSQEDLALVLSFMHHDDVVDCAVLKTIEAPTETDPFHFLGIKYFVRKAPVAGTKLLKHRDSMYLEFTGYTETTRGERLRFHRVHSVELSASPPLTARNSVRTLHSVRYLYRQQSEDVVEVFMQGNLDISGWP</sequence>
<dbReference type="PANTHER" id="PTHR13510">
    <property type="entry name" value="FYVE-FINGER-CONTAINING RAB5 EFFECTOR PROTEIN RABENOSYN-5-RELATED"/>
    <property type="match status" value="1"/>
</dbReference>
<gene>
    <name evidence="1" type="ORF">V7S43_011104</name>
</gene>
<dbReference type="Proteomes" id="UP001632037">
    <property type="component" value="Unassembled WGS sequence"/>
</dbReference>
<keyword evidence="2" id="KW-1185">Reference proteome</keyword>
<dbReference type="PANTHER" id="PTHR13510:SF44">
    <property type="entry name" value="RABENOSYN-5"/>
    <property type="match status" value="1"/>
</dbReference>
<proteinExistence type="predicted"/>
<organism evidence="1 2">
    <name type="scientific">Phytophthora oleae</name>
    <dbReference type="NCBI Taxonomy" id="2107226"/>
    <lineage>
        <taxon>Eukaryota</taxon>
        <taxon>Sar</taxon>
        <taxon>Stramenopiles</taxon>
        <taxon>Oomycota</taxon>
        <taxon>Peronosporomycetes</taxon>
        <taxon>Peronosporales</taxon>
        <taxon>Peronosporaceae</taxon>
        <taxon>Phytophthora</taxon>
    </lineage>
</organism>
<dbReference type="InterPro" id="IPR052727">
    <property type="entry name" value="Rab4/Rab5_effector"/>
</dbReference>
<dbReference type="EMBL" id="JBIMZQ010000026">
    <property type="protein sequence ID" value="KAL3663689.1"/>
    <property type="molecule type" value="Genomic_DNA"/>
</dbReference>
<evidence type="ECO:0008006" key="3">
    <source>
        <dbReference type="Google" id="ProtNLM"/>
    </source>
</evidence>
<protein>
    <recommendedName>
        <fullName evidence="3">START domain-containing protein</fullName>
    </recommendedName>
</protein>